<evidence type="ECO:0000313" key="4">
    <source>
        <dbReference type="Proteomes" id="UP000295390"/>
    </source>
</evidence>
<dbReference type="EMBL" id="SNYH01000003">
    <property type="protein sequence ID" value="TDQ27784.1"/>
    <property type="molecule type" value="Genomic_DNA"/>
</dbReference>
<evidence type="ECO:0000256" key="1">
    <source>
        <dbReference type="SAM" id="Phobius"/>
    </source>
</evidence>
<keyword evidence="1" id="KW-0472">Membrane</keyword>
<feature type="transmembrane region" description="Helical" evidence="1">
    <location>
        <begin position="24"/>
        <end position="45"/>
    </location>
</feature>
<feature type="transmembrane region" description="Helical" evidence="1">
    <location>
        <begin position="51"/>
        <end position="76"/>
    </location>
</feature>
<dbReference type="AlphaFoldDB" id="A0A4V6PW86"/>
<dbReference type="Pfam" id="PF13239">
    <property type="entry name" value="2TM"/>
    <property type="match status" value="1"/>
</dbReference>
<dbReference type="RefSeq" id="WP_133535758.1">
    <property type="nucleotide sequence ID" value="NZ_SNYH01000003.1"/>
</dbReference>
<gene>
    <name evidence="3" type="ORF">DFQ07_1639</name>
</gene>
<evidence type="ECO:0000259" key="2">
    <source>
        <dbReference type="Pfam" id="PF13239"/>
    </source>
</evidence>
<keyword evidence="1" id="KW-0812">Transmembrane</keyword>
<dbReference type="InterPro" id="IPR025698">
    <property type="entry name" value="2TM_dom"/>
</dbReference>
<dbReference type="Proteomes" id="UP000295390">
    <property type="component" value="Unassembled WGS sequence"/>
</dbReference>
<keyword evidence="4" id="KW-1185">Reference proteome</keyword>
<keyword evidence="1" id="KW-1133">Transmembrane helix</keyword>
<protein>
    <submittedName>
        <fullName evidence="3">2TM domain-containing protein</fullName>
    </submittedName>
</protein>
<dbReference type="OrthoDB" id="8965954at2"/>
<evidence type="ECO:0000313" key="3">
    <source>
        <dbReference type="EMBL" id="TDQ27784.1"/>
    </source>
</evidence>
<reference evidence="3 4" key="1">
    <citation type="submission" date="2019-03" db="EMBL/GenBank/DDBJ databases">
        <title>Genomic Encyclopedia of Type Strains, Phase III (KMG-III): the genomes of soil and plant-associated and newly described type strains.</title>
        <authorList>
            <person name="Whitman W."/>
        </authorList>
    </citation>
    <scope>NUCLEOTIDE SEQUENCE [LARGE SCALE GENOMIC DNA]</scope>
    <source>
        <strain evidence="3 4">CECT 8283</strain>
    </source>
</reference>
<name>A0A4V6PW86_9FLAO</name>
<accession>A0A4V6PW86</accession>
<sequence length="96" mass="11746">MKRDYIQERKYIRAKKKVTEIKKFYIHLFVTILSLVVVTTINILFVPSFYFFWYAIMGMLITLLIHWFMVFGGYRLGLGKEWEEKKIKELMREDIK</sequence>
<organism evidence="3 4">
    <name type="scientific">Tenacibaculum caenipelagi</name>
    <dbReference type="NCBI Taxonomy" id="1325435"/>
    <lineage>
        <taxon>Bacteria</taxon>
        <taxon>Pseudomonadati</taxon>
        <taxon>Bacteroidota</taxon>
        <taxon>Flavobacteriia</taxon>
        <taxon>Flavobacteriales</taxon>
        <taxon>Flavobacteriaceae</taxon>
        <taxon>Tenacibaculum</taxon>
    </lineage>
</organism>
<feature type="domain" description="2TM" evidence="2">
    <location>
        <begin position="13"/>
        <end position="92"/>
    </location>
</feature>
<comment type="caution">
    <text evidence="3">The sequence shown here is derived from an EMBL/GenBank/DDBJ whole genome shotgun (WGS) entry which is preliminary data.</text>
</comment>
<proteinExistence type="predicted"/>